<dbReference type="AlphaFoldDB" id="A0A5N6QGC7"/>
<gene>
    <name evidence="2" type="ORF">FH972_002150</name>
</gene>
<dbReference type="Proteomes" id="UP000327013">
    <property type="component" value="Chromosome 1"/>
</dbReference>
<evidence type="ECO:0000313" key="2">
    <source>
        <dbReference type="EMBL" id="KAE7997521.1"/>
    </source>
</evidence>
<dbReference type="EMBL" id="CM017321">
    <property type="protein sequence ID" value="KAE7997521.1"/>
    <property type="molecule type" value="Genomic_DNA"/>
</dbReference>
<keyword evidence="1" id="KW-0472">Membrane</keyword>
<keyword evidence="1" id="KW-1133">Transmembrane helix</keyword>
<evidence type="ECO:0000256" key="1">
    <source>
        <dbReference type="SAM" id="Phobius"/>
    </source>
</evidence>
<protein>
    <submittedName>
        <fullName evidence="2">Uncharacterized protein</fullName>
    </submittedName>
</protein>
<proteinExistence type="predicted"/>
<keyword evidence="1" id="KW-0812">Transmembrane</keyword>
<organism evidence="2 3">
    <name type="scientific">Carpinus fangiana</name>
    <dbReference type="NCBI Taxonomy" id="176857"/>
    <lineage>
        <taxon>Eukaryota</taxon>
        <taxon>Viridiplantae</taxon>
        <taxon>Streptophyta</taxon>
        <taxon>Embryophyta</taxon>
        <taxon>Tracheophyta</taxon>
        <taxon>Spermatophyta</taxon>
        <taxon>Magnoliopsida</taxon>
        <taxon>eudicotyledons</taxon>
        <taxon>Gunneridae</taxon>
        <taxon>Pentapetalae</taxon>
        <taxon>rosids</taxon>
        <taxon>fabids</taxon>
        <taxon>Fagales</taxon>
        <taxon>Betulaceae</taxon>
        <taxon>Carpinus</taxon>
    </lineage>
</organism>
<name>A0A5N6QGC7_9ROSI</name>
<accession>A0A5N6QGC7</accession>
<keyword evidence="3" id="KW-1185">Reference proteome</keyword>
<evidence type="ECO:0000313" key="3">
    <source>
        <dbReference type="Proteomes" id="UP000327013"/>
    </source>
</evidence>
<feature type="transmembrane region" description="Helical" evidence="1">
    <location>
        <begin position="25"/>
        <end position="49"/>
    </location>
</feature>
<sequence>MLQERADSSPELRLVIPTFSTATGIIYYTFTSLAGICIITTFLLFWLLLARCRYICSTTSRSSSVLYYHTHFGSKYCLGTTVLDFSDKSWHGIGTIRTSRFGL</sequence>
<reference evidence="2 3" key="1">
    <citation type="submission" date="2019-06" db="EMBL/GenBank/DDBJ databases">
        <title>A chromosomal-level reference genome of Carpinus fangiana (Coryloideae, Betulaceae).</title>
        <authorList>
            <person name="Yang X."/>
            <person name="Wang Z."/>
            <person name="Zhang L."/>
            <person name="Hao G."/>
            <person name="Liu J."/>
            <person name="Yang Y."/>
        </authorList>
    </citation>
    <scope>NUCLEOTIDE SEQUENCE [LARGE SCALE GENOMIC DNA]</scope>
    <source>
        <strain evidence="2">Cfa_2016G</strain>
        <tissue evidence="2">Leaf</tissue>
    </source>
</reference>